<keyword evidence="6" id="KW-1133">Transmembrane helix</keyword>
<feature type="transmembrane region" description="Helical" evidence="6">
    <location>
        <begin position="587"/>
        <end position="604"/>
    </location>
</feature>
<evidence type="ECO:0000256" key="1">
    <source>
        <dbReference type="ARBA" id="ARBA00022679"/>
    </source>
</evidence>
<sequence>MKFTYSSDAKPVDGYTIRRGIHRGGFGEVYYAVSDAGKEVALKLLTHDRETELRGIRQCLNLKHPNLLTIYDVKTDDDGDHWVVMEYVQGASLDDVLAAYPQGLPFHEVRDWLAGICAGVDYLHDRGIVHRDLKPANVYRENGVVKIGDVGLSKQMGGDHRRQHTESVGTVYYMAPEVAQGRYGPEVDIYSLGVMTYEMLTGRLPFDGETAAEILMKHLTETPDLSPVPAEVRPVLAQALEKDPSKRTAKVRDFAEAVLRALDTASGQQGSAQPDRAPLPESAFLPRTQRETTRVHDTSRRNEGVSPERPSSSHSGPSRKTFTQPPPRPTAVGPVWRGWLPWLALLVALWVPWTGKSWNAIGESLAVMGVWWGLLYAVAWWCTPARSVRLTGGASRLPDSAESTFAEQLSGSLVLGTTLAAALTLACLWGMNWFDANWLGKPSPSVVGLMALTSALSTAALLSVGQTLNRGGARFAHPSSLTAAIGAGVGTAAYALDEFLWAEFPDLKEASSSVFQHLGAQPLWNDFQPTLVAYMVFFAATLGLQNWRKLLDPYRLQRLRFWSIAYSGIWGWLVSLCFGVPRPYAVVWAVTITAAAQLAAPWRAGGKLANAGARPA</sequence>
<protein>
    <submittedName>
        <fullName evidence="8">Serine/threonine protein kinase</fullName>
    </submittedName>
</protein>
<feature type="domain" description="Protein kinase" evidence="7">
    <location>
        <begin position="15"/>
        <end position="259"/>
    </location>
</feature>
<dbReference type="Pfam" id="PF00069">
    <property type="entry name" value="Pkinase"/>
    <property type="match status" value="1"/>
</dbReference>
<proteinExistence type="predicted"/>
<feature type="compositionally biased region" description="Polar residues" evidence="5">
    <location>
        <begin position="309"/>
        <end position="323"/>
    </location>
</feature>
<feature type="transmembrane region" description="Helical" evidence="6">
    <location>
        <begin position="413"/>
        <end position="434"/>
    </location>
</feature>
<feature type="region of interest" description="Disordered" evidence="5">
    <location>
        <begin position="265"/>
        <end position="330"/>
    </location>
</feature>
<dbReference type="GO" id="GO:0004674">
    <property type="term" value="F:protein serine/threonine kinase activity"/>
    <property type="evidence" value="ECO:0007669"/>
    <property type="project" value="UniProtKB-KW"/>
</dbReference>
<evidence type="ECO:0000256" key="3">
    <source>
        <dbReference type="ARBA" id="ARBA00022777"/>
    </source>
</evidence>
<dbReference type="CDD" id="cd14014">
    <property type="entry name" value="STKc_PknB_like"/>
    <property type="match status" value="1"/>
</dbReference>
<feature type="compositionally biased region" description="Basic and acidic residues" evidence="5">
    <location>
        <begin position="288"/>
        <end position="303"/>
    </location>
</feature>
<feature type="transmembrane region" description="Helical" evidence="6">
    <location>
        <begin position="559"/>
        <end position="581"/>
    </location>
</feature>
<keyword evidence="4" id="KW-0067">ATP-binding</keyword>
<evidence type="ECO:0000259" key="7">
    <source>
        <dbReference type="PROSITE" id="PS50011"/>
    </source>
</evidence>
<accession>A0A7C4QTK9</accession>
<dbReference type="GO" id="GO:0005524">
    <property type="term" value="F:ATP binding"/>
    <property type="evidence" value="ECO:0007669"/>
    <property type="project" value="UniProtKB-KW"/>
</dbReference>
<keyword evidence="6" id="KW-0472">Membrane</keyword>
<dbReference type="AlphaFoldDB" id="A0A7C4QTK9"/>
<keyword evidence="8" id="KW-0723">Serine/threonine-protein kinase</keyword>
<reference evidence="8" key="1">
    <citation type="journal article" date="2020" name="mSystems">
        <title>Genome- and Community-Level Interaction Insights into Carbon Utilization and Element Cycling Functions of Hydrothermarchaeota in Hydrothermal Sediment.</title>
        <authorList>
            <person name="Zhou Z."/>
            <person name="Liu Y."/>
            <person name="Xu W."/>
            <person name="Pan J."/>
            <person name="Luo Z.H."/>
            <person name="Li M."/>
        </authorList>
    </citation>
    <scope>NUCLEOTIDE SEQUENCE [LARGE SCALE GENOMIC DNA]</scope>
    <source>
        <strain evidence="8">SpSt-508</strain>
    </source>
</reference>
<evidence type="ECO:0000313" key="8">
    <source>
        <dbReference type="EMBL" id="HGT41088.1"/>
    </source>
</evidence>
<dbReference type="InterPro" id="IPR011009">
    <property type="entry name" value="Kinase-like_dom_sf"/>
</dbReference>
<evidence type="ECO:0000256" key="2">
    <source>
        <dbReference type="ARBA" id="ARBA00022741"/>
    </source>
</evidence>
<keyword evidence="1" id="KW-0808">Transferase</keyword>
<feature type="transmembrane region" description="Helical" evidence="6">
    <location>
        <begin position="476"/>
        <end position="496"/>
    </location>
</feature>
<keyword evidence="3 8" id="KW-0418">Kinase</keyword>
<dbReference type="PANTHER" id="PTHR43289:SF6">
    <property type="entry name" value="SERINE_THREONINE-PROTEIN KINASE NEKL-3"/>
    <property type="match status" value="1"/>
</dbReference>
<dbReference type="SMART" id="SM00220">
    <property type="entry name" value="S_TKc"/>
    <property type="match status" value="1"/>
</dbReference>
<dbReference type="PANTHER" id="PTHR43289">
    <property type="entry name" value="MITOGEN-ACTIVATED PROTEIN KINASE KINASE KINASE 20-RELATED"/>
    <property type="match status" value="1"/>
</dbReference>
<feature type="transmembrane region" description="Helical" evidence="6">
    <location>
        <begin position="335"/>
        <end position="353"/>
    </location>
</feature>
<gene>
    <name evidence="8" type="ORF">ENS64_17720</name>
</gene>
<keyword evidence="2" id="KW-0547">Nucleotide-binding</keyword>
<feature type="transmembrane region" description="Helical" evidence="6">
    <location>
        <begin position="531"/>
        <end position="547"/>
    </location>
</feature>
<dbReference type="PROSITE" id="PS50011">
    <property type="entry name" value="PROTEIN_KINASE_DOM"/>
    <property type="match status" value="1"/>
</dbReference>
<dbReference type="InterPro" id="IPR000719">
    <property type="entry name" value="Prot_kinase_dom"/>
</dbReference>
<dbReference type="SUPFAM" id="SSF56112">
    <property type="entry name" value="Protein kinase-like (PK-like)"/>
    <property type="match status" value="1"/>
</dbReference>
<evidence type="ECO:0000256" key="4">
    <source>
        <dbReference type="ARBA" id="ARBA00022840"/>
    </source>
</evidence>
<evidence type="ECO:0000256" key="5">
    <source>
        <dbReference type="SAM" id="MobiDB-lite"/>
    </source>
</evidence>
<evidence type="ECO:0000256" key="6">
    <source>
        <dbReference type="SAM" id="Phobius"/>
    </source>
</evidence>
<feature type="transmembrane region" description="Helical" evidence="6">
    <location>
        <begin position="446"/>
        <end position="464"/>
    </location>
</feature>
<dbReference type="EMBL" id="DSVQ01000019">
    <property type="protein sequence ID" value="HGT41088.1"/>
    <property type="molecule type" value="Genomic_DNA"/>
</dbReference>
<keyword evidence="6" id="KW-0812">Transmembrane</keyword>
<name>A0A7C4QTK9_9PLAN</name>
<feature type="transmembrane region" description="Helical" evidence="6">
    <location>
        <begin position="365"/>
        <end position="382"/>
    </location>
</feature>
<organism evidence="8">
    <name type="scientific">Schlesneria paludicola</name>
    <dbReference type="NCBI Taxonomy" id="360056"/>
    <lineage>
        <taxon>Bacteria</taxon>
        <taxon>Pseudomonadati</taxon>
        <taxon>Planctomycetota</taxon>
        <taxon>Planctomycetia</taxon>
        <taxon>Planctomycetales</taxon>
        <taxon>Planctomycetaceae</taxon>
        <taxon>Schlesneria</taxon>
    </lineage>
</organism>
<dbReference type="Gene3D" id="1.10.510.10">
    <property type="entry name" value="Transferase(Phosphotransferase) domain 1"/>
    <property type="match status" value="1"/>
</dbReference>
<comment type="caution">
    <text evidence="8">The sequence shown here is derived from an EMBL/GenBank/DDBJ whole genome shotgun (WGS) entry which is preliminary data.</text>
</comment>